<dbReference type="EMBL" id="LXQA010824408">
    <property type="protein sequence ID" value="MCI72739.1"/>
    <property type="molecule type" value="Genomic_DNA"/>
</dbReference>
<reference evidence="1 2" key="1">
    <citation type="journal article" date="2018" name="Front. Plant Sci.">
        <title>Red Clover (Trifolium pratense) and Zigzag Clover (T. medium) - A Picture of Genomic Similarities and Differences.</title>
        <authorList>
            <person name="Dluhosova J."/>
            <person name="Istvanek J."/>
            <person name="Nedelnik J."/>
            <person name="Repkova J."/>
        </authorList>
    </citation>
    <scope>NUCLEOTIDE SEQUENCE [LARGE SCALE GENOMIC DNA]</scope>
    <source>
        <strain evidence="2">cv. 10/8</strain>
        <tissue evidence="1">Leaf</tissue>
    </source>
</reference>
<feature type="non-terminal residue" evidence="1">
    <location>
        <position position="35"/>
    </location>
</feature>
<sequence length="35" mass="3586">MSMTALLVARNGLPRIIGMSAFSSMSAITKSTGNA</sequence>
<proteinExistence type="predicted"/>
<dbReference type="AlphaFoldDB" id="A0A392UGM7"/>
<evidence type="ECO:0000313" key="1">
    <source>
        <dbReference type="EMBL" id="MCI72739.1"/>
    </source>
</evidence>
<dbReference type="Proteomes" id="UP000265520">
    <property type="component" value="Unassembled WGS sequence"/>
</dbReference>
<comment type="caution">
    <text evidence="1">The sequence shown here is derived from an EMBL/GenBank/DDBJ whole genome shotgun (WGS) entry which is preliminary data.</text>
</comment>
<evidence type="ECO:0000313" key="2">
    <source>
        <dbReference type="Proteomes" id="UP000265520"/>
    </source>
</evidence>
<accession>A0A392UGM7</accession>
<keyword evidence="2" id="KW-1185">Reference proteome</keyword>
<organism evidence="1 2">
    <name type="scientific">Trifolium medium</name>
    <dbReference type="NCBI Taxonomy" id="97028"/>
    <lineage>
        <taxon>Eukaryota</taxon>
        <taxon>Viridiplantae</taxon>
        <taxon>Streptophyta</taxon>
        <taxon>Embryophyta</taxon>
        <taxon>Tracheophyta</taxon>
        <taxon>Spermatophyta</taxon>
        <taxon>Magnoliopsida</taxon>
        <taxon>eudicotyledons</taxon>
        <taxon>Gunneridae</taxon>
        <taxon>Pentapetalae</taxon>
        <taxon>rosids</taxon>
        <taxon>fabids</taxon>
        <taxon>Fabales</taxon>
        <taxon>Fabaceae</taxon>
        <taxon>Papilionoideae</taxon>
        <taxon>50 kb inversion clade</taxon>
        <taxon>NPAAA clade</taxon>
        <taxon>Hologalegina</taxon>
        <taxon>IRL clade</taxon>
        <taxon>Trifolieae</taxon>
        <taxon>Trifolium</taxon>
    </lineage>
</organism>
<name>A0A392UGM7_9FABA</name>
<protein>
    <submittedName>
        <fullName evidence="1">Uncharacterized protein</fullName>
    </submittedName>
</protein>